<protein>
    <submittedName>
        <fullName evidence="1">Uncharacterized protein</fullName>
    </submittedName>
</protein>
<evidence type="ECO:0000313" key="2">
    <source>
        <dbReference type="Proteomes" id="UP000507470"/>
    </source>
</evidence>
<organism evidence="1 2">
    <name type="scientific">Mytilus coruscus</name>
    <name type="common">Sea mussel</name>
    <dbReference type="NCBI Taxonomy" id="42192"/>
    <lineage>
        <taxon>Eukaryota</taxon>
        <taxon>Metazoa</taxon>
        <taxon>Spiralia</taxon>
        <taxon>Lophotrochozoa</taxon>
        <taxon>Mollusca</taxon>
        <taxon>Bivalvia</taxon>
        <taxon>Autobranchia</taxon>
        <taxon>Pteriomorphia</taxon>
        <taxon>Mytilida</taxon>
        <taxon>Mytiloidea</taxon>
        <taxon>Mytilidae</taxon>
        <taxon>Mytilinae</taxon>
        <taxon>Mytilus</taxon>
    </lineage>
</organism>
<reference evidence="1 2" key="1">
    <citation type="submission" date="2020-06" db="EMBL/GenBank/DDBJ databases">
        <authorList>
            <person name="Li R."/>
            <person name="Bekaert M."/>
        </authorList>
    </citation>
    <scope>NUCLEOTIDE SEQUENCE [LARGE SCALE GENOMIC DNA]</scope>
    <source>
        <strain evidence="2">wild</strain>
    </source>
</reference>
<dbReference type="OrthoDB" id="5988483at2759"/>
<sequence>MNVVRSGQPVTLINISLYEPETVFRCFNELFHLLTIPALDNLFRNEETGTLKKNWIFVVDNGPSEAPASSLVRMLLVRLVNFLNLDKVLQVSFEKLNSKDNPAERPHASENLALSRHGPFKTKEIFRYPNAKPGSSEHILNMEEMAEEVISCLKTAGKSFFCFRGVKDNYIFDDEKALRTFFKLSEQGKNECVEEYTASKCHLLTELCNKTAASIDLKDNPYQTIYDGFQQQSFTICPMKTDGSLVNGMMKIFLPSRIISHASSICFESPEDILKLLGLLTFVTPSQLNEKFDRTKQSMEKHLKDDQGRPLWRDHDLFKKTNSELESMCREEKLPSSEVSNKLEMIELIARNKKIPFPEPTNSYSGDLNNIPTDMNEITNFSTGFLRTTQEVIFDSKLCTGIDELPNVNQRRYYNERSHIRRNRKFSSVPSVTKNVIEVLDGCNEENLHKIFDPISAWLDNFSAVQQEIDSKRDVSFSNDHKSEINCFEQCKESGSRVKVFWERHELGTTVGKDGWNVGWYSGNVVSYNAERDTLDIEYTKEQGSIYTIEFSSSISSGKLKFVYSPYTKRSKN</sequence>
<evidence type="ECO:0000313" key="1">
    <source>
        <dbReference type="EMBL" id="CAC5400804.1"/>
    </source>
</evidence>
<dbReference type="Proteomes" id="UP000507470">
    <property type="component" value="Unassembled WGS sequence"/>
</dbReference>
<gene>
    <name evidence="1" type="ORF">MCOR_34955</name>
</gene>
<dbReference type="EMBL" id="CACVKT020006320">
    <property type="protein sequence ID" value="CAC5400804.1"/>
    <property type="molecule type" value="Genomic_DNA"/>
</dbReference>
<proteinExistence type="predicted"/>
<dbReference type="AlphaFoldDB" id="A0A6J8D0W8"/>
<name>A0A6J8D0W8_MYTCO</name>
<keyword evidence="2" id="KW-1185">Reference proteome</keyword>
<accession>A0A6J8D0W8</accession>